<dbReference type="PANTHER" id="PTHR43493">
    <property type="entry name" value="DNA GYRASE/TOPOISOMERASE SUBUNIT A"/>
    <property type="match status" value="1"/>
</dbReference>
<reference evidence="11 12" key="1">
    <citation type="journal article" date="2014" name="Mol. Plant Microbe Interact.">
        <title>The complete genome sequence of Candidatus Liberibacter americanus, associated with citrus Huanglongbing.</title>
        <authorList>
            <person name="Wulff N.A."/>
            <person name="Zhang S."/>
            <person name="Setubal J.C."/>
            <person name="Almeida N.F."/>
            <person name="Martins E.C."/>
            <person name="Harakava R."/>
            <person name="Kumar D."/>
            <person name="Rangel L.T."/>
            <person name="Foissac X."/>
            <person name="Bove J."/>
            <person name="Gabriel D.W."/>
        </authorList>
    </citation>
    <scope>NUCLEOTIDE SEQUENCE [LARGE SCALE GENOMIC DNA]</scope>
    <source>
        <strain evidence="11 12">Sao Paulo</strain>
    </source>
</reference>
<dbReference type="Pfam" id="PF03989">
    <property type="entry name" value="DNA_gyraseA_C"/>
    <property type="match status" value="6"/>
</dbReference>
<dbReference type="NCBIfam" id="TIGR01063">
    <property type="entry name" value="gyrA"/>
    <property type="match status" value="1"/>
</dbReference>
<keyword evidence="6 8" id="KW-0238">DNA-binding</keyword>
<dbReference type="InterPro" id="IPR006691">
    <property type="entry name" value="GyrA/parC_rep"/>
</dbReference>
<dbReference type="GO" id="GO:0005524">
    <property type="term" value="F:ATP binding"/>
    <property type="evidence" value="ECO:0007669"/>
    <property type="project" value="UniProtKB-UniRule"/>
</dbReference>
<comment type="catalytic activity">
    <reaction evidence="1 8 9">
        <text>ATP-dependent breakage, passage and rejoining of double-stranded DNA.</text>
        <dbReference type="EC" id="5.6.2.2"/>
    </reaction>
</comment>
<sequence>MTDHVILNDEEDEEGIASISIVSEMQNSYLSYALNVIAGRALPDVRDGLKTVHRRILYGMMQMGVDYNKKYVKCARISGEVMGKFHPHGNAAIYDALARMAQDWSLRLLLIDGQGNFGSIDGDPPAAERYTECRLQKSSHFLLDDLDKNTVDFRPNYDGSFQEPVVLSAKFPNLLVNGAGGIAVGMATNIPSHNLGEVVDGCIAVIDNPDIDLNDLMNIVTGPDFPTGAMILGRSGIRSAYATGRGSIVIRGVTHVEKISSDREQIIVTEIPYQVNKAAMLEKTAELVREKRIVDISDLRDESDRQGYRVVIELKRGASADVVLNQLYRYTPLQSLFSVNMVALNGSKPERFTLIGIIKSFIAFREEVVIRRTKYLLGRARDRAHVLVGLAVAVANLDEMVRIIRFAPNPESACRELMQRSWRAVEIKDLMDLIDDYSYSIGDDGKMRLSEVQTRSILELRLARLTGLGRDDIHDELDKLGEEIKNCLGILSSRLRVLNIIKEELLHIKNDIGTPRRTEIVEGLLNMEDEDCIVSEDMVVTVSHLGYVKRVPLSVYRAQRRGGKGRSGMATRDEDFVNRLFILNTHTPVLFFSSLGFVYKEKVWRLPAGSPQSRGKALINILSLKQGERITTIMPLPDDESSYDDLYVVFATKLGNVRRNKLSDFIQVNRSGKIAMKLEGDDEILSVETCKDDNDILLNTKLGQCIRFPVSDIRVFSGRNSVGVKGISLAAGDQVISMAIVLHSKANYEERILYIKYMIAKRRLIADDVNEEDCVDSDEAISGKISEERCAELQSREQFILTVSEKGFGKRTSSYDFRVSARGGKGIRSTDITKTSEIGNLVAAFPIEENDHIILVSNKGTLIRVPVNDIRIASRATKGVVIFSTAKDERVVSVERVSDREIDQVQSECEHEQMSSDE</sequence>
<dbReference type="EC" id="5.6.2.2" evidence="8"/>
<dbReference type="InterPro" id="IPR002205">
    <property type="entry name" value="Topo_IIA_dom_A"/>
</dbReference>
<evidence type="ECO:0000259" key="10">
    <source>
        <dbReference type="PROSITE" id="PS52040"/>
    </source>
</evidence>
<dbReference type="FunFam" id="3.90.199.10:FF:000001">
    <property type="entry name" value="DNA gyrase subunit A"/>
    <property type="match status" value="1"/>
</dbReference>
<comment type="miscellaneous">
    <text evidence="8">Few gyrases are as efficient as E.coli at forming negative supercoils. Not all organisms have 2 type II topoisomerases; in organisms with a single type II topoisomerase this enzyme also has to decatenate newly replicated chromosomes.</text>
</comment>
<dbReference type="FunFam" id="1.10.268.10:FF:000001">
    <property type="entry name" value="DNA gyrase subunit A"/>
    <property type="match status" value="1"/>
</dbReference>
<evidence type="ECO:0000256" key="9">
    <source>
        <dbReference type="PROSITE-ProRule" id="PRU01384"/>
    </source>
</evidence>
<evidence type="ECO:0000256" key="4">
    <source>
        <dbReference type="ARBA" id="ARBA00022840"/>
    </source>
</evidence>
<keyword evidence="4 8" id="KW-0067">ATP-binding</keyword>
<dbReference type="EMBL" id="CP006604">
    <property type="protein sequence ID" value="AHA27787.1"/>
    <property type="molecule type" value="Genomic_DNA"/>
</dbReference>
<dbReference type="SUPFAM" id="SSF101904">
    <property type="entry name" value="GyrA/ParC C-terminal domain-like"/>
    <property type="match status" value="1"/>
</dbReference>
<dbReference type="InterPro" id="IPR013760">
    <property type="entry name" value="Topo_IIA-like_dom_sf"/>
</dbReference>
<dbReference type="InterPro" id="IPR035516">
    <property type="entry name" value="Gyrase/topoIV_suA_C"/>
</dbReference>
<organism evidence="11 12">
    <name type="scientific">Candidatus Liberibacter americanus str. Sao Paulo</name>
    <dbReference type="NCBI Taxonomy" id="1261131"/>
    <lineage>
        <taxon>Bacteria</taxon>
        <taxon>Pseudomonadati</taxon>
        <taxon>Pseudomonadota</taxon>
        <taxon>Alphaproteobacteria</taxon>
        <taxon>Hyphomicrobiales</taxon>
        <taxon>Rhizobiaceae</taxon>
        <taxon>Liberibacter</taxon>
    </lineage>
</organism>
<evidence type="ECO:0000256" key="3">
    <source>
        <dbReference type="ARBA" id="ARBA00022741"/>
    </source>
</evidence>
<evidence type="ECO:0000256" key="5">
    <source>
        <dbReference type="ARBA" id="ARBA00023029"/>
    </source>
</evidence>
<dbReference type="eggNOG" id="COG0188">
    <property type="taxonomic scope" value="Bacteria"/>
</dbReference>
<dbReference type="Gene3D" id="1.10.268.10">
    <property type="entry name" value="Topoisomerase, domain 3"/>
    <property type="match status" value="1"/>
</dbReference>
<dbReference type="Gene3D" id="3.90.199.10">
    <property type="entry name" value="Topoisomerase II, domain 5"/>
    <property type="match status" value="1"/>
</dbReference>
<feature type="short sequence motif" description="GyrA-box" evidence="8">
    <location>
        <begin position="559"/>
        <end position="565"/>
    </location>
</feature>
<dbReference type="GO" id="GO:0006261">
    <property type="term" value="P:DNA-templated DNA replication"/>
    <property type="evidence" value="ECO:0007669"/>
    <property type="project" value="UniProtKB-UniRule"/>
</dbReference>
<dbReference type="PATRIC" id="fig|1261131.3.peg.407"/>
<evidence type="ECO:0000313" key="12">
    <source>
        <dbReference type="Proteomes" id="UP000017862"/>
    </source>
</evidence>
<protein>
    <recommendedName>
        <fullName evidence="8">DNA gyrase subunit A</fullName>
        <ecNumber evidence="8">5.6.2.2</ecNumber>
    </recommendedName>
</protein>
<dbReference type="InterPro" id="IPR013757">
    <property type="entry name" value="Topo_IIA_A_a_sf"/>
</dbReference>
<evidence type="ECO:0000256" key="7">
    <source>
        <dbReference type="ARBA" id="ARBA00023235"/>
    </source>
</evidence>
<dbReference type="GO" id="GO:0005694">
    <property type="term" value="C:chromosome"/>
    <property type="evidence" value="ECO:0007669"/>
    <property type="project" value="InterPro"/>
</dbReference>
<proteinExistence type="inferred from homology"/>
<dbReference type="HAMAP" id="MF_01897">
    <property type="entry name" value="GyrA"/>
    <property type="match status" value="1"/>
</dbReference>
<keyword evidence="5 8" id="KW-0799">Topoisomerase</keyword>
<dbReference type="GO" id="GO:0009330">
    <property type="term" value="C:DNA topoisomerase type II (double strand cut, ATP-hydrolyzing) complex"/>
    <property type="evidence" value="ECO:0007669"/>
    <property type="project" value="TreeGrafter"/>
</dbReference>
<dbReference type="PANTHER" id="PTHR43493:SF5">
    <property type="entry name" value="DNA GYRASE SUBUNIT A, CHLOROPLASTIC_MITOCHONDRIAL"/>
    <property type="match status" value="1"/>
</dbReference>
<dbReference type="Gene3D" id="3.30.1360.40">
    <property type="match status" value="1"/>
</dbReference>
<feature type="active site" description="O-(5'-phospho-DNA)-tyrosine intermediate" evidence="8 9">
    <location>
        <position position="130"/>
    </location>
</feature>
<evidence type="ECO:0000256" key="2">
    <source>
        <dbReference type="ARBA" id="ARBA00008263"/>
    </source>
</evidence>
<dbReference type="NCBIfam" id="NF004043">
    <property type="entry name" value="PRK05560.1"/>
    <property type="match status" value="1"/>
</dbReference>
<dbReference type="KEGG" id="lar:lam_424"/>
<accession>U6B7T5</accession>
<dbReference type="SMART" id="SM00434">
    <property type="entry name" value="TOP4c"/>
    <property type="match status" value="1"/>
</dbReference>
<name>U6B7T5_9HYPH</name>
<dbReference type="Gene3D" id="2.120.10.90">
    <property type="entry name" value="DNA gyrase/topoisomerase IV, subunit A, C-terminal"/>
    <property type="match status" value="1"/>
</dbReference>
<dbReference type="Proteomes" id="UP000017862">
    <property type="component" value="Chromosome"/>
</dbReference>
<dbReference type="RefSeq" id="WP_023466233.1">
    <property type="nucleotide sequence ID" value="NC_022793.1"/>
</dbReference>
<dbReference type="FunFam" id="3.30.1360.40:FF:000002">
    <property type="entry name" value="DNA gyrase subunit A"/>
    <property type="match status" value="1"/>
</dbReference>
<keyword evidence="3 8" id="KW-0547">Nucleotide-binding</keyword>
<dbReference type="GO" id="GO:0003677">
    <property type="term" value="F:DNA binding"/>
    <property type="evidence" value="ECO:0007669"/>
    <property type="project" value="UniProtKB-UniRule"/>
</dbReference>
<comment type="similarity">
    <text evidence="2 8">Belongs to the type II topoisomerase GyrA/ParC subunit family.</text>
</comment>
<dbReference type="GO" id="GO:0006265">
    <property type="term" value="P:DNA topological change"/>
    <property type="evidence" value="ECO:0007669"/>
    <property type="project" value="UniProtKB-UniRule"/>
</dbReference>
<dbReference type="AlphaFoldDB" id="U6B7T5"/>
<comment type="subcellular location">
    <subcellularLocation>
        <location evidence="8">Cytoplasm</location>
    </subcellularLocation>
</comment>
<dbReference type="PROSITE" id="PS52040">
    <property type="entry name" value="TOPO_IIA"/>
    <property type="match status" value="1"/>
</dbReference>
<dbReference type="InterPro" id="IPR013758">
    <property type="entry name" value="Topo_IIA_A/C_ab"/>
</dbReference>
<gene>
    <name evidence="8 11" type="primary">gyrA</name>
    <name evidence="11" type="ORF">lam_424</name>
</gene>
<feature type="domain" description="Topo IIA-type catalytic" evidence="10">
    <location>
        <begin position="42"/>
        <end position="538"/>
    </location>
</feature>
<evidence type="ECO:0000313" key="11">
    <source>
        <dbReference type="EMBL" id="AHA27787.1"/>
    </source>
</evidence>
<keyword evidence="12" id="KW-1185">Reference proteome</keyword>
<dbReference type="Pfam" id="PF00521">
    <property type="entry name" value="DNA_topoisoIV"/>
    <property type="match status" value="1"/>
</dbReference>
<evidence type="ECO:0000256" key="1">
    <source>
        <dbReference type="ARBA" id="ARBA00000185"/>
    </source>
</evidence>
<dbReference type="InterPro" id="IPR050220">
    <property type="entry name" value="Type_II_DNA_Topoisomerases"/>
</dbReference>
<comment type="subunit">
    <text evidence="8">Heterotetramer, composed of two GyrA and two GyrB chains. In the heterotetramer, GyrA contains the active site tyrosine that forms a transient covalent intermediate with DNA, while GyrB binds cofactors and catalyzes ATP hydrolysis.</text>
</comment>
<dbReference type="InterPro" id="IPR005743">
    <property type="entry name" value="GyrA"/>
</dbReference>
<dbReference type="STRING" id="1261131.lam_424"/>
<dbReference type="GO" id="GO:0034335">
    <property type="term" value="F:DNA negative supercoiling activity"/>
    <property type="evidence" value="ECO:0007669"/>
    <property type="project" value="UniProtKB-ARBA"/>
</dbReference>
<dbReference type="CDD" id="cd00187">
    <property type="entry name" value="TOP4c"/>
    <property type="match status" value="1"/>
</dbReference>
<dbReference type="HOGENOM" id="CLU_002977_6_1_5"/>
<evidence type="ECO:0000256" key="6">
    <source>
        <dbReference type="ARBA" id="ARBA00023125"/>
    </source>
</evidence>
<dbReference type="GO" id="GO:0005737">
    <property type="term" value="C:cytoplasm"/>
    <property type="evidence" value="ECO:0007669"/>
    <property type="project" value="UniProtKB-SubCell"/>
</dbReference>
<evidence type="ECO:0000256" key="8">
    <source>
        <dbReference type="HAMAP-Rule" id="MF_01897"/>
    </source>
</evidence>
<keyword evidence="8" id="KW-0963">Cytoplasm</keyword>
<dbReference type="NCBIfam" id="NF004044">
    <property type="entry name" value="PRK05561.1"/>
    <property type="match status" value="1"/>
</dbReference>
<dbReference type="SUPFAM" id="SSF56719">
    <property type="entry name" value="Type II DNA topoisomerase"/>
    <property type="match status" value="1"/>
</dbReference>
<keyword evidence="7 8" id="KW-0413">Isomerase</keyword>
<comment type="function">
    <text evidence="8">A type II topoisomerase that negatively supercoils closed circular double-stranded (ds) DNA in an ATP-dependent manner to modulate DNA topology and maintain chromosomes in an underwound state. Negative supercoiling favors strand separation, and DNA replication, transcription, recombination and repair, all of which involve strand separation. Also able to catalyze the interconversion of other topological isomers of dsDNA rings, including catenanes and knotted rings. Type II topoisomerases break and join 2 DNA strands simultaneously in an ATP-dependent manner.</text>
</comment>